<sequence length="102" mass="11574">MADLPLDRYIVDVLMPDLIGHDRSASTFLVYLYLWRQSVARGRATVEVSHQTIASDIGLAKTTVQAAIRRLKRRRLLSAKLRHATATPIYQPLRPWIGKLPP</sequence>
<evidence type="ECO:0000313" key="1">
    <source>
        <dbReference type="EMBL" id="GAA0711122.1"/>
    </source>
</evidence>
<dbReference type="InterPro" id="IPR036388">
    <property type="entry name" value="WH-like_DNA-bd_sf"/>
</dbReference>
<dbReference type="Proteomes" id="UP001501523">
    <property type="component" value="Unassembled WGS sequence"/>
</dbReference>
<evidence type="ECO:0000313" key="2">
    <source>
        <dbReference type="Proteomes" id="UP001501523"/>
    </source>
</evidence>
<dbReference type="InterPro" id="IPR036390">
    <property type="entry name" value="WH_DNA-bd_sf"/>
</dbReference>
<name>A0ABN1IEW0_9GAMM</name>
<accession>A0ABN1IEW0</accession>
<dbReference type="EMBL" id="BAAAEU010000006">
    <property type="protein sequence ID" value="GAA0711122.1"/>
    <property type="molecule type" value="Genomic_DNA"/>
</dbReference>
<dbReference type="RefSeq" id="WP_343788343.1">
    <property type="nucleotide sequence ID" value="NZ_BAAAEU010000006.1"/>
</dbReference>
<dbReference type="Gene3D" id="1.10.10.10">
    <property type="entry name" value="Winged helix-like DNA-binding domain superfamily/Winged helix DNA-binding domain"/>
    <property type="match status" value="1"/>
</dbReference>
<dbReference type="Pfam" id="PF13730">
    <property type="entry name" value="HTH_36"/>
    <property type="match status" value="1"/>
</dbReference>
<keyword evidence="2" id="KW-1185">Reference proteome</keyword>
<evidence type="ECO:0008006" key="3">
    <source>
        <dbReference type="Google" id="ProtNLM"/>
    </source>
</evidence>
<comment type="caution">
    <text evidence="1">The sequence shown here is derived from an EMBL/GenBank/DDBJ whole genome shotgun (WGS) entry which is preliminary data.</text>
</comment>
<protein>
    <recommendedName>
        <fullName evidence="3">Helix-turn-helix domain-containing protein</fullName>
    </recommendedName>
</protein>
<organism evidence="1 2">
    <name type="scientific">Dokdonella soli</name>
    <dbReference type="NCBI Taxonomy" id="529810"/>
    <lineage>
        <taxon>Bacteria</taxon>
        <taxon>Pseudomonadati</taxon>
        <taxon>Pseudomonadota</taxon>
        <taxon>Gammaproteobacteria</taxon>
        <taxon>Lysobacterales</taxon>
        <taxon>Rhodanobacteraceae</taxon>
        <taxon>Dokdonella</taxon>
    </lineage>
</organism>
<gene>
    <name evidence="1" type="ORF">GCM10009105_12820</name>
</gene>
<proteinExistence type="predicted"/>
<reference evidence="1 2" key="1">
    <citation type="journal article" date="2019" name="Int. J. Syst. Evol. Microbiol.">
        <title>The Global Catalogue of Microorganisms (GCM) 10K type strain sequencing project: providing services to taxonomists for standard genome sequencing and annotation.</title>
        <authorList>
            <consortium name="The Broad Institute Genomics Platform"/>
            <consortium name="The Broad Institute Genome Sequencing Center for Infectious Disease"/>
            <person name="Wu L."/>
            <person name="Ma J."/>
        </authorList>
    </citation>
    <scope>NUCLEOTIDE SEQUENCE [LARGE SCALE GENOMIC DNA]</scope>
    <source>
        <strain evidence="1 2">JCM 15421</strain>
    </source>
</reference>
<dbReference type="SUPFAM" id="SSF46785">
    <property type="entry name" value="Winged helix' DNA-binding domain"/>
    <property type="match status" value="1"/>
</dbReference>